<dbReference type="Gene3D" id="3.20.20.450">
    <property type="entry name" value="EAL domain"/>
    <property type="match status" value="1"/>
</dbReference>
<feature type="domain" description="HAMP" evidence="2">
    <location>
        <begin position="297"/>
        <end position="349"/>
    </location>
</feature>
<dbReference type="InterPro" id="IPR029787">
    <property type="entry name" value="Nucleotide_cyclase"/>
</dbReference>
<evidence type="ECO:0000259" key="3">
    <source>
        <dbReference type="PROSITE" id="PS50887"/>
    </source>
</evidence>
<dbReference type="InterPro" id="IPR003660">
    <property type="entry name" value="HAMP_dom"/>
</dbReference>
<dbReference type="AlphaFoldDB" id="A0AB73HVL3"/>
<protein>
    <submittedName>
        <fullName evidence="4">EAL domain-containing protein</fullName>
    </submittedName>
</protein>
<dbReference type="SUPFAM" id="SSF55073">
    <property type="entry name" value="Nucleotide cyclase"/>
    <property type="match status" value="1"/>
</dbReference>
<dbReference type="SMART" id="SM00267">
    <property type="entry name" value="GGDEF"/>
    <property type="match status" value="1"/>
</dbReference>
<dbReference type="NCBIfam" id="TIGR00254">
    <property type="entry name" value="GGDEF"/>
    <property type="match status" value="1"/>
</dbReference>
<dbReference type="SUPFAM" id="SSF141868">
    <property type="entry name" value="EAL domain-like"/>
    <property type="match status" value="1"/>
</dbReference>
<evidence type="ECO:0000259" key="2">
    <source>
        <dbReference type="PROSITE" id="PS50885"/>
    </source>
</evidence>
<dbReference type="PANTHER" id="PTHR33121:SF71">
    <property type="entry name" value="OXYGEN SENSOR PROTEIN DOSP"/>
    <property type="match status" value="1"/>
</dbReference>
<dbReference type="Pfam" id="PF14827">
    <property type="entry name" value="dCache_3"/>
    <property type="match status" value="1"/>
</dbReference>
<evidence type="ECO:0000259" key="1">
    <source>
        <dbReference type="PROSITE" id="PS50883"/>
    </source>
</evidence>
<dbReference type="Pfam" id="PF00563">
    <property type="entry name" value="EAL"/>
    <property type="match status" value="1"/>
</dbReference>
<gene>
    <name evidence="4" type="ORF">N7380_05260</name>
</gene>
<reference evidence="4" key="1">
    <citation type="submission" date="2022-09" db="EMBL/GenBank/DDBJ databases">
        <title>Intensive care unit water sources are persistently colonized with multi-drug resistant bacteria and are the site of extensive horizontal gene transfer of antibiotic resistance genes.</title>
        <authorList>
            <person name="Diorio-Toth L."/>
        </authorList>
    </citation>
    <scope>NUCLEOTIDE SEQUENCE</scope>
    <source>
        <strain evidence="4">GD04146</strain>
    </source>
</reference>
<evidence type="ECO:0000313" key="5">
    <source>
        <dbReference type="Proteomes" id="UP001158058"/>
    </source>
</evidence>
<name>A0AB73HVL3_AQUAC</name>
<dbReference type="Proteomes" id="UP001158058">
    <property type="component" value="Unassembled WGS sequence"/>
</dbReference>
<dbReference type="PANTHER" id="PTHR33121">
    <property type="entry name" value="CYCLIC DI-GMP PHOSPHODIESTERASE PDEF"/>
    <property type="match status" value="1"/>
</dbReference>
<feature type="domain" description="GGDEF" evidence="3">
    <location>
        <begin position="381"/>
        <end position="514"/>
    </location>
</feature>
<evidence type="ECO:0000313" key="4">
    <source>
        <dbReference type="EMBL" id="MDH0141716.1"/>
    </source>
</evidence>
<sequence length="782" mass="85191">MKFSNSFQARIAGVLILLLLVVVGALYFSVKAATGVAVQSQLREDLGVGGRVLEQLIELRGSQLRDAVQVLAADFGFKDAVASGDGDTISSALANHGARINADAALLLALDGALQVSSDQRIGAAAAERLAGRVAEQAGQGAQVFLLPVEGEVYLLVASAVSAPLPIARVVMGFHIDENFAQELRELTHLELTLVSIERGAATGWISTLPPSVHGRLRDEILQQKQDSGSRLLQAGDRRYLGEWRNLASAGDYQVLALLHKSLDQAEQAFAPLDHDILLIAVAAFCGSLLGALLLARNLAQPVQELARVARRIGLGDYFTPIALQRRDELGSLAQAFTSMQEGIAERERQLAHNALHDALTGLPNRTLALERLGSAISAERPTALLQIGVGNLRTVLDSCGADGADLALQQLSRRLQATLRPGDSLARLVNDEMLLMLENSDSDNAIAAADRLHQLLLKPMLVGALDVALDCSIGIAAYPTHGNSPDDLLRRAAIAMQDAAQQPGRLELYQEGRDDAHQRQINLVRDLRHAAERGELILYYQPKLDIPGRRVHEAECLLRWNHPHYGMVSPGEFIPLAERTGSIQLLTTWVIGEALRQLHEWNGHGLVMQVSLNISAEDLVDLQLAERVQRQLAEQGVAAEQLVFEITESAMMRDQQRALDVLLRLRACGIQLSVDDFGTGYSSLAQLKRMPVQELKIDQSFIRELDEHSEDAVIVRSTIEMSHSLGLKVVAEGVELAPMLELLARWGCDTAQGYLIGKPMPASAFEQWLRQWQGSQLAKVF</sequence>
<dbReference type="InterPro" id="IPR001633">
    <property type="entry name" value="EAL_dom"/>
</dbReference>
<accession>A0AB73HVL3</accession>
<dbReference type="Gene3D" id="6.10.340.10">
    <property type="match status" value="1"/>
</dbReference>
<dbReference type="EMBL" id="JAODZF010000002">
    <property type="protein sequence ID" value="MDH0141716.1"/>
    <property type="molecule type" value="Genomic_DNA"/>
</dbReference>
<feature type="domain" description="EAL" evidence="1">
    <location>
        <begin position="521"/>
        <end position="774"/>
    </location>
</feature>
<dbReference type="SMART" id="SM00304">
    <property type="entry name" value="HAMP"/>
    <property type="match status" value="1"/>
</dbReference>
<dbReference type="Pfam" id="PF00672">
    <property type="entry name" value="HAMP"/>
    <property type="match status" value="1"/>
</dbReference>
<dbReference type="CDD" id="cd01949">
    <property type="entry name" value="GGDEF"/>
    <property type="match status" value="1"/>
</dbReference>
<dbReference type="Gene3D" id="3.30.70.270">
    <property type="match status" value="1"/>
</dbReference>
<dbReference type="InterPro" id="IPR035919">
    <property type="entry name" value="EAL_sf"/>
</dbReference>
<dbReference type="SMART" id="SM00052">
    <property type="entry name" value="EAL"/>
    <property type="match status" value="1"/>
</dbReference>
<dbReference type="InterPro" id="IPR050706">
    <property type="entry name" value="Cyclic-di-GMP_PDE-like"/>
</dbReference>
<dbReference type="GO" id="GO:0071111">
    <property type="term" value="F:cyclic-guanylate-specific phosphodiesterase activity"/>
    <property type="evidence" value="ECO:0007669"/>
    <property type="project" value="InterPro"/>
</dbReference>
<dbReference type="RefSeq" id="WP_280000112.1">
    <property type="nucleotide sequence ID" value="NZ_JAODZF010000002.1"/>
</dbReference>
<proteinExistence type="predicted"/>
<dbReference type="Pfam" id="PF00990">
    <property type="entry name" value="GGDEF"/>
    <property type="match status" value="1"/>
</dbReference>
<dbReference type="InterPro" id="IPR043128">
    <property type="entry name" value="Rev_trsase/Diguanyl_cyclase"/>
</dbReference>
<dbReference type="GO" id="GO:0007165">
    <property type="term" value="P:signal transduction"/>
    <property type="evidence" value="ECO:0007669"/>
    <property type="project" value="InterPro"/>
</dbReference>
<dbReference type="PROSITE" id="PS50883">
    <property type="entry name" value="EAL"/>
    <property type="match status" value="1"/>
</dbReference>
<dbReference type="PROSITE" id="PS50885">
    <property type="entry name" value="HAMP"/>
    <property type="match status" value="1"/>
</dbReference>
<dbReference type="InterPro" id="IPR029150">
    <property type="entry name" value="dCache_3"/>
</dbReference>
<dbReference type="PROSITE" id="PS50887">
    <property type="entry name" value="GGDEF"/>
    <property type="match status" value="1"/>
</dbReference>
<dbReference type="CDD" id="cd01948">
    <property type="entry name" value="EAL"/>
    <property type="match status" value="1"/>
</dbReference>
<organism evidence="4 5">
    <name type="scientific">Aquipseudomonas alcaligenes</name>
    <name type="common">Pseudomonas alcaligenes</name>
    <dbReference type="NCBI Taxonomy" id="43263"/>
    <lineage>
        <taxon>Bacteria</taxon>
        <taxon>Pseudomonadati</taxon>
        <taxon>Pseudomonadota</taxon>
        <taxon>Gammaproteobacteria</taxon>
        <taxon>Pseudomonadales</taxon>
        <taxon>Pseudomonadaceae</taxon>
        <taxon>Aquipseudomonas</taxon>
    </lineage>
</organism>
<dbReference type="CDD" id="cd06225">
    <property type="entry name" value="HAMP"/>
    <property type="match status" value="1"/>
</dbReference>
<dbReference type="InterPro" id="IPR000160">
    <property type="entry name" value="GGDEF_dom"/>
</dbReference>
<comment type="caution">
    <text evidence="4">The sequence shown here is derived from an EMBL/GenBank/DDBJ whole genome shotgun (WGS) entry which is preliminary data.</text>
</comment>
<dbReference type="GO" id="GO:0016020">
    <property type="term" value="C:membrane"/>
    <property type="evidence" value="ECO:0007669"/>
    <property type="project" value="InterPro"/>
</dbReference>
<dbReference type="SUPFAM" id="SSF158472">
    <property type="entry name" value="HAMP domain-like"/>
    <property type="match status" value="1"/>
</dbReference>